<feature type="compositionally biased region" description="Low complexity" evidence="8">
    <location>
        <begin position="91"/>
        <end position="102"/>
    </location>
</feature>
<evidence type="ECO:0000313" key="11">
    <source>
        <dbReference type="EMBL" id="QHI69956.1"/>
    </source>
</evidence>
<dbReference type="InterPro" id="IPR001078">
    <property type="entry name" value="2-oxoacid_DH_actylTfrase"/>
</dbReference>
<dbReference type="Proteomes" id="UP000464954">
    <property type="component" value="Chromosome"/>
</dbReference>
<dbReference type="Gene3D" id="2.40.50.100">
    <property type="match status" value="1"/>
</dbReference>
<evidence type="ECO:0000259" key="10">
    <source>
        <dbReference type="PROSITE" id="PS51826"/>
    </source>
</evidence>
<dbReference type="InterPro" id="IPR050743">
    <property type="entry name" value="2-oxoacid_DH_E2_comp"/>
</dbReference>
<dbReference type="EMBL" id="CP047593">
    <property type="protein sequence ID" value="QHI69956.1"/>
    <property type="molecule type" value="Genomic_DNA"/>
</dbReference>
<dbReference type="PANTHER" id="PTHR43178">
    <property type="entry name" value="DIHYDROLIPOAMIDE ACETYLTRANSFERASE COMPONENT OF PYRUVATE DEHYDROGENASE COMPLEX"/>
    <property type="match status" value="1"/>
</dbReference>
<dbReference type="EC" id="2.3.1.-" evidence="7"/>
<name>A0A6P1MEC4_9BACT</name>
<dbReference type="GO" id="GO:0016407">
    <property type="term" value="F:acetyltransferase activity"/>
    <property type="evidence" value="ECO:0007669"/>
    <property type="project" value="TreeGrafter"/>
</dbReference>
<evidence type="ECO:0000256" key="3">
    <source>
        <dbReference type="ARBA" id="ARBA00011484"/>
    </source>
</evidence>
<feature type="compositionally biased region" description="Low complexity" evidence="8">
    <location>
        <begin position="117"/>
        <end position="127"/>
    </location>
</feature>
<evidence type="ECO:0000256" key="7">
    <source>
        <dbReference type="RuleBase" id="RU003423"/>
    </source>
</evidence>
<evidence type="ECO:0000259" key="9">
    <source>
        <dbReference type="PROSITE" id="PS50968"/>
    </source>
</evidence>
<dbReference type="InterPro" id="IPR036625">
    <property type="entry name" value="E3-bd_dom_sf"/>
</dbReference>
<evidence type="ECO:0000256" key="8">
    <source>
        <dbReference type="SAM" id="MobiDB-lite"/>
    </source>
</evidence>
<keyword evidence="4 7" id="KW-0808">Transferase</keyword>
<sequence>MATEVLMPRQGQSVESCIIIGWHVKEGDVVTEGQSLCEVETDKATFEVESPAAGTVLGVFYPDDADVEVLKVIAAIGEPGEDISAMRPADAEAAPAAAPAEAPKAEEKPAPAPAAAPAPVAVASSAPTGKASPRAKKLAEQKGVDVSALAGTGPEGRVIERDVAAAQPVAITPAAAAKAAAEGIEIPSIGTGLGGRVTLADLTSVAPEAVGEAVAAMDFPGAVTEIPVKGVRKVVAGRMLNSLQTTAQLTLNSSVDARSILGYRKKCKAAPEEAGVAGITINDVVLYAVVKTLMEFPELNAHMLGDKIVEFGNVHLGMAVDTPRGLMVPVIRYANAMTLKQLSAEAKRLAKACIEGTIDPDALTGGTFTVTNLGAMGIESFTPVLNAPEVGILGVCNVQMKPVMNKEGGADFVPHMGLSLTFDHCAADGAPAARFIASLRTKLAAFELTLAG</sequence>
<keyword evidence="5 7" id="KW-0450">Lipoyl</keyword>
<dbReference type="InterPro" id="IPR004167">
    <property type="entry name" value="PSBD"/>
</dbReference>
<evidence type="ECO:0000256" key="4">
    <source>
        <dbReference type="ARBA" id="ARBA00022679"/>
    </source>
</evidence>
<gene>
    <name evidence="11" type="ORF">GT409_11000</name>
</gene>
<dbReference type="SUPFAM" id="SSF47005">
    <property type="entry name" value="Peripheral subunit-binding domain of 2-oxo acid dehydrogenase complex"/>
    <property type="match status" value="1"/>
</dbReference>
<dbReference type="Pfam" id="PF00198">
    <property type="entry name" value="2-oxoacid_dh"/>
    <property type="match status" value="1"/>
</dbReference>
<dbReference type="InterPro" id="IPR023213">
    <property type="entry name" value="CAT-like_dom_sf"/>
</dbReference>
<dbReference type="PROSITE" id="PS00189">
    <property type="entry name" value="LIPOYL"/>
    <property type="match status" value="1"/>
</dbReference>
<keyword evidence="12" id="KW-1185">Reference proteome</keyword>
<keyword evidence="6 7" id="KW-0012">Acyltransferase</keyword>
<dbReference type="PROSITE" id="PS50968">
    <property type="entry name" value="BIOTINYL_LIPOYL"/>
    <property type="match status" value="1"/>
</dbReference>
<evidence type="ECO:0000256" key="1">
    <source>
        <dbReference type="ARBA" id="ARBA00001938"/>
    </source>
</evidence>
<proteinExistence type="inferred from homology"/>
<dbReference type="GO" id="GO:0005737">
    <property type="term" value="C:cytoplasm"/>
    <property type="evidence" value="ECO:0007669"/>
    <property type="project" value="TreeGrafter"/>
</dbReference>
<reference evidence="11 12" key="1">
    <citation type="submission" date="2020-01" db="EMBL/GenBank/DDBJ databases">
        <title>Ponticoccus aerotolerans gen. nov., sp. nov., an anaerobic bacterium and proposal of Ponticoccusceae fam. nov., Ponticoccusles ord. nov. and Ponticoccuse classis nov. in the phylum Kiritimatiellaeota.</title>
        <authorList>
            <person name="Zhou L.Y."/>
            <person name="Du Z.J."/>
        </authorList>
    </citation>
    <scope>NUCLEOTIDE SEQUENCE [LARGE SCALE GENOMIC DNA]</scope>
    <source>
        <strain evidence="11 12">S-5007</strain>
    </source>
</reference>
<organism evidence="11 12">
    <name type="scientific">Tichowtungia aerotolerans</name>
    <dbReference type="NCBI Taxonomy" id="2697043"/>
    <lineage>
        <taxon>Bacteria</taxon>
        <taxon>Pseudomonadati</taxon>
        <taxon>Kiritimatiellota</taxon>
        <taxon>Tichowtungiia</taxon>
        <taxon>Tichowtungiales</taxon>
        <taxon>Tichowtungiaceae</taxon>
        <taxon>Tichowtungia</taxon>
    </lineage>
</organism>
<protein>
    <recommendedName>
        <fullName evidence="7">Dihydrolipoamide acetyltransferase component of pyruvate dehydrogenase complex</fullName>
        <ecNumber evidence="7">2.3.1.-</ecNumber>
    </recommendedName>
</protein>
<evidence type="ECO:0000256" key="6">
    <source>
        <dbReference type="ARBA" id="ARBA00023315"/>
    </source>
</evidence>
<evidence type="ECO:0000256" key="2">
    <source>
        <dbReference type="ARBA" id="ARBA00007317"/>
    </source>
</evidence>
<dbReference type="GO" id="GO:0031405">
    <property type="term" value="F:lipoic acid binding"/>
    <property type="evidence" value="ECO:0007669"/>
    <property type="project" value="TreeGrafter"/>
</dbReference>
<dbReference type="CDD" id="cd06849">
    <property type="entry name" value="lipoyl_domain"/>
    <property type="match status" value="1"/>
</dbReference>
<comment type="subunit">
    <text evidence="3">Forms a 24-polypeptide structural core with octahedral symmetry.</text>
</comment>
<evidence type="ECO:0000256" key="5">
    <source>
        <dbReference type="ARBA" id="ARBA00022823"/>
    </source>
</evidence>
<dbReference type="InterPro" id="IPR011053">
    <property type="entry name" value="Single_hybrid_motif"/>
</dbReference>
<dbReference type="Gene3D" id="3.30.559.10">
    <property type="entry name" value="Chloramphenicol acetyltransferase-like domain"/>
    <property type="match status" value="1"/>
</dbReference>
<evidence type="ECO:0000313" key="12">
    <source>
        <dbReference type="Proteomes" id="UP000464954"/>
    </source>
</evidence>
<dbReference type="InterPro" id="IPR003016">
    <property type="entry name" value="2-oxoA_DH_lipoyl-BS"/>
</dbReference>
<dbReference type="Gene3D" id="4.10.320.10">
    <property type="entry name" value="E3-binding domain"/>
    <property type="match status" value="1"/>
</dbReference>
<dbReference type="SUPFAM" id="SSF52777">
    <property type="entry name" value="CoA-dependent acyltransferases"/>
    <property type="match status" value="1"/>
</dbReference>
<comment type="similarity">
    <text evidence="2 7">Belongs to the 2-oxoacid dehydrogenase family.</text>
</comment>
<comment type="cofactor">
    <cofactor evidence="1 7">
        <name>(R)-lipoate</name>
        <dbReference type="ChEBI" id="CHEBI:83088"/>
    </cofactor>
</comment>
<feature type="domain" description="Lipoyl-binding" evidence="9">
    <location>
        <begin position="2"/>
        <end position="77"/>
    </location>
</feature>
<accession>A0A6P1MEC4</accession>
<feature type="region of interest" description="Disordered" evidence="8">
    <location>
        <begin position="88"/>
        <end position="139"/>
    </location>
</feature>
<dbReference type="PROSITE" id="PS51826">
    <property type="entry name" value="PSBD"/>
    <property type="match status" value="1"/>
</dbReference>
<dbReference type="RefSeq" id="WP_160629137.1">
    <property type="nucleotide sequence ID" value="NZ_CP047593.1"/>
</dbReference>
<feature type="domain" description="Peripheral subunit-binding (PSBD)" evidence="10">
    <location>
        <begin position="130"/>
        <end position="167"/>
    </location>
</feature>
<dbReference type="Pfam" id="PF00364">
    <property type="entry name" value="Biotin_lipoyl"/>
    <property type="match status" value="1"/>
</dbReference>
<dbReference type="KEGG" id="taer:GT409_11000"/>
<dbReference type="AlphaFoldDB" id="A0A6P1MEC4"/>
<dbReference type="SUPFAM" id="SSF51230">
    <property type="entry name" value="Single hybrid motif"/>
    <property type="match status" value="1"/>
</dbReference>
<dbReference type="Pfam" id="PF02817">
    <property type="entry name" value="E3_binding"/>
    <property type="match status" value="1"/>
</dbReference>
<dbReference type="PANTHER" id="PTHR43178:SF5">
    <property type="entry name" value="LIPOAMIDE ACYLTRANSFERASE COMPONENT OF BRANCHED-CHAIN ALPHA-KETO ACID DEHYDROGENASE COMPLEX, MITOCHONDRIAL"/>
    <property type="match status" value="1"/>
</dbReference>
<dbReference type="InterPro" id="IPR000089">
    <property type="entry name" value="Biotin_lipoyl"/>
</dbReference>